<protein>
    <submittedName>
        <fullName evidence="2">Uncharacterized protein</fullName>
    </submittedName>
</protein>
<organism evidence="2 3">
    <name type="scientific">Brassicogethes aeneus</name>
    <name type="common">Rape pollen beetle</name>
    <name type="synonym">Meligethes aeneus</name>
    <dbReference type="NCBI Taxonomy" id="1431903"/>
    <lineage>
        <taxon>Eukaryota</taxon>
        <taxon>Metazoa</taxon>
        <taxon>Ecdysozoa</taxon>
        <taxon>Arthropoda</taxon>
        <taxon>Hexapoda</taxon>
        <taxon>Insecta</taxon>
        <taxon>Pterygota</taxon>
        <taxon>Neoptera</taxon>
        <taxon>Endopterygota</taxon>
        <taxon>Coleoptera</taxon>
        <taxon>Polyphaga</taxon>
        <taxon>Cucujiformia</taxon>
        <taxon>Nitidulidae</taxon>
        <taxon>Meligethinae</taxon>
        <taxon>Brassicogethes</taxon>
    </lineage>
</organism>
<keyword evidence="3" id="KW-1185">Reference proteome</keyword>
<name>A0A9P0AXS5_BRAAE</name>
<dbReference type="OrthoDB" id="8180029at2759"/>
<feature type="region of interest" description="Disordered" evidence="1">
    <location>
        <begin position="207"/>
        <end position="227"/>
    </location>
</feature>
<dbReference type="PANTHER" id="PTHR21112">
    <property type="entry name" value="CHEMOSENSORY PROTEIN A 29A-RELATED"/>
    <property type="match status" value="1"/>
</dbReference>
<evidence type="ECO:0000256" key="1">
    <source>
        <dbReference type="SAM" id="MobiDB-lite"/>
    </source>
</evidence>
<gene>
    <name evidence="2" type="ORF">MELIAE_LOCUS4960</name>
</gene>
<feature type="compositionally biased region" description="Polar residues" evidence="1">
    <location>
        <begin position="207"/>
        <end position="217"/>
    </location>
</feature>
<sequence length="227" mass="26752">MGGSKLSIHDRSRLTTAHDCSRLLPIHDCSRFTTTHCNNSRLLTFTHNHYDYDPIYERVQLEYYEKSLVKHVFFGFQKFNRTYAVLNLSFELTDDLDGRNIFGTSKMYVFVSNTYKYTGIHIDYNVCEQWKNNLFMVRTYLGKFGNLEACDIKKGHYYLHNFVPDRMQLPQKAPFNIPVKFEIDVFRRNGQRILLFAWYGTPNIRGQQPNDLTQTPGVASDRIQESY</sequence>
<dbReference type="AlphaFoldDB" id="A0A9P0AXS5"/>
<dbReference type="EMBL" id="OV121134">
    <property type="protein sequence ID" value="CAH0552814.1"/>
    <property type="molecule type" value="Genomic_DNA"/>
</dbReference>
<reference evidence="2" key="1">
    <citation type="submission" date="2021-12" db="EMBL/GenBank/DDBJ databases">
        <authorList>
            <person name="King R."/>
        </authorList>
    </citation>
    <scope>NUCLEOTIDE SEQUENCE</scope>
</reference>
<accession>A0A9P0AXS5</accession>
<dbReference type="PANTHER" id="PTHR21112:SF0">
    <property type="entry name" value="CHEMOSENSORY PROTEIN A 29A-RELATED"/>
    <property type="match status" value="1"/>
</dbReference>
<evidence type="ECO:0000313" key="2">
    <source>
        <dbReference type="EMBL" id="CAH0552814.1"/>
    </source>
</evidence>
<proteinExistence type="predicted"/>
<evidence type="ECO:0000313" key="3">
    <source>
        <dbReference type="Proteomes" id="UP001154078"/>
    </source>
</evidence>
<dbReference type="Proteomes" id="UP001154078">
    <property type="component" value="Chromosome 3"/>
</dbReference>